<organism evidence="2">
    <name type="scientific">Podoviridae sp. ct1h53</name>
    <dbReference type="NCBI Taxonomy" id="2826536"/>
    <lineage>
        <taxon>Viruses</taxon>
        <taxon>Duplodnaviria</taxon>
        <taxon>Heunggongvirae</taxon>
        <taxon>Uroviricota</taxon>
        <taxon>Caudoviricetes</taxon>
    </lineage>
</organism>
<reference evidence="2" key="1">
    <citation type="journal article" date="2021" name="Proc. Natl. Acad. Sci. U.S.A.">
        <title>A Catalog of Tens of Thousands of Viruses from Human Metagenomes Reveals Hidden Associations with Chronic Diseases.</title>
        <authorList>
            <person name="Tisza M.J."/>
            <person name="Buck C.B."/>
        </authorList>
    </citation>
    <scope>NUCLEOTIDE SEQUENCE</scope>
    <source>
        <strain evidence="2">Ct1h53</strain>
    </source>
</reference>
<name>A0A8S5MGV8_9CAUD</name>
<dbReference type="Pfam" id="PF12705">
    <property type="entry name" value="PDDEXK_1"/>
    <property type="match status" value="1"/>
</dbReference>
<dbReference type="Gene3D" id="3.90.320.10">
    <property type="match status" value="1"/>
</dbReference>
<proteinExistence type="predicted"/>
<protein>
    <submittedName>
        <fullName evidence="2">PD-(D/E)XK nuclease superfamily protein</fullName>
    </submittedName>
</protein>
<evidence type="ECO:0000259" key="1">
    <source>
        <dbReference type="Pfam" id="PF12705"/>
    </source>
</evidence>
<dbReference type="SUPFAM" id="SSF52980">
    <property type="entry name" value="Restriction endonuclease-like"/>
    <property type="match status" value="1"/>
</dbReference>
<sequence>MMVPETHLLYKEFNGVKRLAVSYSQIDTFLTCPMKWYKTYVEGKRSTEKQEATSYGTVIHKTLEYFFKNGRQPSGKDLGEAISYYSYQEDIPWQSPENMMIAMKQSGELLAWIVDLFKKDGNKFMIADSDLNPCEKLIRHGATVGVEEDFVLPYRLPKPVDINGTVHTHVYIVGSVDLHLAIKSKNVVHHYVIDWKSGNKVFDSKKLETNLQHPIYSFYIYRKYGGVLPDMNIYFFTRTRQYQKVKVDEERKTKSIEMLNDTLSKMYDFEDNSVKTFQAYIQGAKGARYSKRRATLSQPVPQNKLPCPSALCYYCDFGLHNKNECPFSSDWDPSKKIKR</sequence>
<accession>A0A8S5MGV8</accession>
<evidence type="ECO:0000313" key="2">
    <source>
        <dbReference type="EMBL" id="DAD81436.1"/>
    </source>
</evidence>
<dbReference type="EMBL" id="BK014902">
    <property type="protein sequence ID" value="DAD81436.1"/>
    <property type="molecule type" value="Genomic_DNA"/>
</dbReference>
<dbReference type="InterPro" id="IPR011335">
    <property type="entry name" value="Restrct_endonuc-II-like"/>
</dbReference>
<dbReference type="InterPro" id="IPR011604">
    <property type="entry name" value="PDDEXK-like_dom_sf"/>
</dbReference>
<dbReference type="InterPro" id="IPR038726">
    <property type="entry name" value="PDDEXK_AddAB-type"/>
</dbReference>
<feature type="domain" description="PD-(D/E)XK endonuclease-like" evidence="1">
    <location>
        <begin position="21"/>
        <end position="317"/>
    </location>
</feature>